<keyword evidence="1" id="KW-0472">Membrane</keyword>
<keyword evidence="1" id="KW-1133">Transmembrane helix</keyword>
<comment type="caution">
    <text evidence="2">The sequence shown here is derived from an EMBL/GenBank/DDBJ whole genome shotgun (WGS) entry which is preliminary data.</text>
</comment>
<sequence>MLGSESSYMCTYTRSLYSALKIICTFLYIFHFMGL</sequence>
<protein>
    <submittedName>
        <fullName evidence="2">Uncharacterized protein</fullName>
    </submittedName>
</protein>
<dbReference type="Proteomes" id="UP001206925">
    <property type="component" value="Unassembled WGS sequence"/>
</dbReference>
<dbReference type="AlphaFoldDB" id="A0AAD5BYY3"/>
<evidence type="ECO:0000256" key="1">
    <source>
        <dbReference type="SAM" id="Phobius"/>
    </source>
</evidence>
<evidence type="ECO:0000313" key="2">
    <source>
        <dbReference type="EMBL" id="KAI7731029.1"/>
    </source>
</evidence>
<keyword evidence="3" id="KW-1185">Reference proteome</keyword>
<proteinExistence type="predicted"/>
<gene>
    <name evidence="2" type="ORF">M8C21_029538</name>
</gene>
<keyword evidence="1" id="KW-0812">Transmembrane</keyword>
<dbReference type="EMBL" id="JAMZMK010010572">
    <property type="protein sequence ID" value="KAI7731029.1"/>
    <property type="molecule type" value="Genomic_DNA"/>
</dbReference>
<accession>A0AAD5BYY3</accession>
<organism evidence="2 3">
    <name type="scientific">Ambrosia artemisiifolia</name>
    <name type="common">Common ragweed</name>
    <dbReference type="NCBI Taxonomy" id="4212"/>
    <lineage>
        <taxon>Eukaryota</taxon>
        <taxon>Viridiplantae</taxon>
        <taxon>Streptophyta</taxon>
        <taxon>Embryophyta</taxon>
        <taxon>Tracheophyta</taxon>
        <taxon>Spermatophyta</taxon>
        <taxon>Magnoliopsida</taxon>
        <taxon>eudicotyledons</taxon>
        <taxon>Gunneridae</taxon>
        <taxon>Pentapetalae</taxon>
        <taxon>asterids</taxon>
        <taxon>campanulids</taxon>
        <taxon>Asterales</taxon>
        <taxon>Asteraceae</taxon>
        <taxon>Asteroideae</taxon>
        <taxon>Heliantheae alliance</taxon>
        <taxon>Heliantheae</taxon>
        <taxon>Ambrosia</taxon>
    </lineage>
</organism>
<evidence type="ECO:0000313" key="3">
    <source>
        <dbReference type="Proteomes" id="UP001206925"/>
    </source>
</evidence>
<reference evidence="2" key="1">
    <citation type="submission" date="2022-06" db="EMBL/GenBank/DDBJ databases">
        <title>Uncovering the hologenomic basis of an extraordinary plant invasion.</title>
        <authorList>
            <person name="Bieker V.C."/>
            <person name="Martin M.D."/>
            <person name="Gilbert T."/>
            <person name="Hodgins K."/>
            <person name="Battlay P."/>
            <person name="Petersen B."/>
            <person name="Wilson J."/>
        </authorList>
    </citation>
    <scope>NUCLEOTIDE SEQUENCE</scope>
    <source>
        <strain evidence="2">AA19_3_7</strain>
        <tissue evidence="2">Leaf</tissue>
    </source>
</reference>
<name>A0AAD5BYY3_AMBAR</name>
<feature type="transmembrane region" description="Helical" evidence="1">
    <location>
        <begin position="15"/>
        <end position="33"/>
    </location>
</feature>